<dbReference type="EMBL" id="JAKEVY010000001">
    <property type="protein sequence ID" value="MCF1713529.1"/>
    <property type="molecule type" value="Genomic_DNA"/>
</dbReference>
<dbReference type="InterPro" id="IPR042099">
    <property type="entry name" value="ANL_N_sf"/>
</dbReference>
<feature type="domain" description="Acyl-protein synthetase LuxE" evidence="1">
    <location>
        <begin position="18"/>
        <end position="332"/>
    </location>
</feature>
<comment type="caution">
    <text evidence="2">The sequence shown here is derived from an EMBL/GenBank/DDBJ whole genome shotgun (WGS) entry which is preliminary data.</text>
</comment>
<keyword evidence="3" id="KW-1185">Reference proteome</keyword>
<gene>
    <name evidence="2" type="ORF">L0U88_02660</name>
</gene>
<accession>A0ABS9BFC2</accession>
<dbReference type="InterPro" id="IPR007534">
    <property type="entry name" value="LuxE"/>
</dbReference>
<protein>
    <submittedName>
        <fullName evidence="2">Acyl transferase</fullName>
    </submittedName>
</protein>
<reference evidence="2 3" key="1">
    <citation type="submission" date="2022-01" db="EMBL/GenBank/DDBJ databases">
        <title>Flavihumibacter sp. nov., isolated from sediment of a river.</title>
        <authorList>
            <person name="Liu H."/>
        </authorList>
    </citation>
    <scope>NUCLEOTIDE SEQUENCE [LARGE SCALE GENOMIC DNA]</scope>
    <source>
        <strain evidence="2 3">RY-1</strain>
    </source>
</reference>
<evidence type="ECO:0000259" key="1">
    <source>
        <dbReference type="Pfam" id="PF04443"/>
    </source>
</evidence>
<proteinExistence type="predicted"/>
<sequence>MRSELIHKIFSTPASQQDALILDVFLYQYENNPVYKRFCDSINRKPAQVRTKEEIPFLPIRFFKTHVIKSGNFQEEEWFESSGTTGTINSRHFVRSLDLYRESFTRCFNKFYGHASEWCIIGLLPSYLERQHSSLVVMVDELIRQSAHPESGFYLYDQEKLKETLLRLQATRQKVLLFGVTFALLDFAEAYSFPLPAVTIMETGGMKGRREEITRAALHERLATSFPGAAIHSEYGMTELLSQSYCGDNGRFFCPDWMQILLREEDDPLSLLPSPVNQPVFEGKAGVINIIDLANLDSCAFIATDDMGKRYANGGFEVLGRVDNSDIRGCSLLTV</sequence>
<dbReference type="GO" id="GO:0016740">
    <property type="term" value="F:transferase activity"/>
    <property type="evidence" value="ECO:0007669"/>
    <property type="project" value="UniProtKB-KW"/>
</dbReference>
<dbReference type="Proteomes" id="UP001200145">
    <property type="component" value="Unassembled WGS sequence"/>
</dbReference>
<name>A0ABS9BFC2_9BACT</name>
<dbReference type="Gene3D" id="3.40.50.12780">
    <property type="entry name" value="N-terminal domain of ligase-like"/>
    <property type="match status" value="1"/>
</dbReference>
<dbReference type="Pfam" id="PF04443">
    <property type="entry name" value="LuxE"/>
    <property type="match status" value="1"/>
</dbReference>
<dbReference type="SUPFAM" id="SSF56801">
    <property type="entry name" value="Acetyl-CoA synthetase-like"/>
    <property type="match status" value="1"/>
</dbReference>
<keyword evidence="2" id="KW-0808">Transferase</keyword>
<evidence type="ECO:0000313" key="2">
    <source>
        <dbReference type="EMBL" id="MCF1713529.1"/>
    </source>
</evidence>
<dbReference type="RefSeq" id="WP_234864059.1">
    <property type="nucleotide sequence ID" value="NZ_JAKEVY010000001.1"/>
</dbReference>
<organism evidence="2 3">
    <name type="scientific">Flavihumibacter fluminis</name>
    <dbReference type="NCBI Taxonomy" id="2909236"/>
    <lineage>
        <taxon>Bacteria</taxon>
        <taxon>Pseudomonadati</taxon>
        <taxon>Bacteroidota</taxon>
        <taxon>Chitinophagia</taxon>
        <taxon>Chitinophagales</taxon>
        <taxon>Chitinophagaceae</taxon>
        <taxon>Flavihumibacter</taxon>
    </lineage>
</organism>
<evidence type="ECO:0000313" key="3">
    <source>
        <dbReference type="Proteomes" id="UP001200145"/>
    </source>
</evidence>